<evidence type="ECO:0000313" key="3">
    <source>
        <dbReference type="Proteomes" id="UP000551758"/>
    </source>
</evidence>
<evidence type="ECO:0000313" key="2">
    <source>
        <dbReference type="EMBL" id="KAF5912212.1"/>
    </source>
</evidence>
<name>A0A7J7E8T2_DICBM</name>
<evidence type="ECO:0000256" key="1">
    <source>
        <dbReference type="SAM" id="MobiDB-lite"/>
    </source>
</evidence>
<feature type="compositionally biased region" description="Gly residues" evidence="1">
    <location>
        <begin position="23"/>
        <end position="33"/>
    </location>
</feature>
<gene>
    <name evidence="2" type="ORF">HPG69_003488</name>
</gene>
<sequence>MGKRGAFLKLPESSGLQIVRITGGGTRGWGTVGVQGTSGDWTQRRWGAKWPQEPERVPSARSPPEPPGPNRQAQRRSGLPELSLAQGGEEDRAPGVCALERPGPWRPGVSPERAAPGCVRSLFRPGEDGEGRGWEKRDARPRALLRRCLGPARSTQVYFLHLHT</sequence>
<dbReference type="Proteomes" id="UP000551758">
    <property type="component" value="Unassembled WGS sequence"/>
</dbReference>
<accession>A0A7J7E8T2</accession>
<proteinExistence type="predicted"/>
<comment type="caution">
    <text evidence="2">The sequence shown here is derived from an EMBL/GenBank/DDBJ whole genome shotgun (WGS) entry which is preliminary data.</text>
</comment>
<dbReference type="AlphaFoldDB" id="A0A7J7E8T2"/>
<feature type="region of interest" description="Disordered" evidence="1">
    <location>
        <begin position="23"/>
        <end position="137"/>
    </location>
</feature>
<dbReference type="EMBL" id="JACDTQ010003868">
    <property type="protein sequence ID" value="KAF5912212.1"/>
    <property type="molecule type" value="Genomic_DNA"/>
</dbReference>
<organism evidence="2 3">
    <name type="scientific">Diceros bicornis minor</name>
    <name type="common">South-central black rhinoceros</name>
    <dbReference type="NCBI Taxonomy" id="77932"/>
    <lineage>
        <taxon>Eukaryota</taxon>
        <taxon>Metazoa</taxon>
        <taxon>Chordata</taxon>
        <taxon>Craniata</taxon>
        <taxon>Vertebrata</taxon>
        <taxon>Euteleostomi</taxon>
        <taxon>Mammalia</taxon>
        <taxon>Eutheria</taxon>
        <taxon>Laurasiatheria</taxon>
        <taxon>Perissodactyla</taxon>
        <taxon>Rhinocerotidae</taxon>
        <taxon>Diceros</taxon>
    </lineage>
</organism>
<keyword evidence="3" id="KW-1185">Reference proteome</keyword>
<reference evidence="2 3" key="1">
    <citation type="journal article" date="2020" name="Mol. Biol. Evol.">
        <title>Interspecific Gene Flow and the Evolution of Specialization in Black and White Rhinoceros.</title>
        <authorList>
            <person name="Moodley Y."/>
            <person name="Westbury M.V."/>
            <person name="Russo I.M."/>
            <person name="Gopalakrishnan S."/>
            <person name="Rakotoarivelo A."/>
            <person name="Olsen R.A."/>
            <person name="Prost S."/>
            <person name="Tunstall T."/>
            <person name="Ryder O.A."/>
            <person name="Dalen L."/>
            <person name="Bruford M.W."/>
        </authorList>
    </citation>
    <scope>NUCLEOTIDE SEQUENCE [LARGE SCALE GENOMIC DNA]</scope>
    <source>
        <strain evidence="2">SBR-YM</strain>
        <tissue evidence="2">Skin</tissue>
    </source>
</reference>
<protein>
    <submittedName>
        <fullName evidence="2">Uncharacterized protein</fullName>
    </submittedName>
</protein>
<feature type="compositionally biased region" description="Basic and acidic residues" evidence="1">
    <location>
        <begin position="125"/>
        <end position="137"/>
    </location>
</feature>